<proteinExistence type="predicted"/>
<dbReference type="PROSITE" id="PS50157">
    <property type="entry name" value="ZINC_FINGER_C2H2_2"/>
    <property type="match status" value="2"/>
</dbReference>
<evidence type="ECO:0000313" key="10">
    <source>
        <dbReference type="Proteomes" id="UP000664132"/>
    </source>
</evidence>
<evidence type="ECO:0000256" key="6">
    <source>
        <dbReference type="PROSITE-ProRule" id="PRU00042"/>
    </source>
</evidence>
<feature type="domain" description="C2H2-type" evidence="8">
    <location>
        <begin position="47"/>
        <end position="74"/>
    </location>
</feature>
<feature type="compositionally biased region" description="Basic and acidic residues" evidence="7">
    <location>
        <begin position="120"/>
        <end position="130"/>
    </location>
</feature>
<dbReference type="PROSITE" id="PS00028">
    <property type="entry name" value="ZINC_FINGER_C2H2_1"/>
    <property type="match status" value="2"/>
</dbReference>
<dbReference type="AlphaFoldDB" id="A0A8H7WED9"/>
<reference evidence="9" key="1">
    <citation type="submission" date="2021-02" db="EMBL/GenBank/DDBJ databases">
        <title>Genome sequence Cadophora malorum strain M34.</title>
        <authorList>
            <person name="Stefanovic E."/>
            <person name="Vu D."/>
            <person name="Scully C."/>
            <person name="Dijksterhuis J."/>
            <person name="Roader J."/>
            <person name="Houbraken J."/>
        </authorList>
    </citation>
    <scope>NUCLEOTIDE SEQUENCE</scope>
    <source>
        <strain evidence="9">M34</strain>
    </source>
</reference>
<dbReference type="CDD" id="cd12148">
    <property type="entry name" value="fungal_TF_MHR"/>
    <property type="match status" value="1"/>
</dbReference>
<protein>
    <recommendedName>
        <fullName evidence="8">C2H2-type domain-containing protein</fullName>
    </recommendedName>
</protein>
<gene>
    <name evidence="9" type="ORF">IFR04_003637</name>
</gene>
<feature type="compositionally biased region" description="Polar residues" evidence="7">
    <location>
        <begin position="100"/>
        <end position="114"/>
    </location>
</feature>
<keyword evidence="3" id="KW-0805">Transcription regulation</keyword>
<dbReference type="Pfam" id="PF04082">
    <property type="entry name" value="Fungal_trans"/>
    <property type="match status" value="1"/>
</dbReference>
<dbReference type="OrthoDB" id="1405595at2759"/>
<evidence type="ECO:0000256" key="4">
    <source>
        <dbReference type="ARBA" id="ARBA00023163"/>
    </source>
</evidence>
<keyword evidence="1" id="KW-0479">Metal-binding</keyword>
<dbReference type="GO" id="GO:0003677">
    <property type="term" value="F:DNA binding"/>
    <property type="evidence" value="ECO:0007669"/>
    <property type="project" value="InterPro"/>
</dbReference>
<dbReference type="SMART" id="SM00355">
    <property type="entry name" value="ZnF_C2H2"/>
    <property type="match status" value="2"/>
</dbReference>
<dbReference type="InterPro" id="IPR013087">
    <property type="entry name" value="Znf_C2H2_type"/>
</dbReference>
<keyword evidence="10" id="KW-1185">Reference proteome</keyword>
<dbReference type="PANTHER" id="PTHR47660:SF2">
    <property type="entry name" value="TRANSCRIPTION FACTOR WITH C2H2 AND ZN(2)-CYS(6) DNA BINDING DOMAIN (EUROFUNG)"/>
    <property type="match status" value="1"/>
</dbReference>
<keyword evidence="2" id="KW-0862">Zinc</keyword>
<feature type="region of interest" description="Disordered" evidence="7">
    <location>
        <begin position="226"/>
        <end position="263"/>
    </location>
</feature>
<dbReference type="Pfam" id="PF00096">
    <property type="entry name" value="zf-C2H2"/>
    <property type="match status" value="1"/>
</dbReference>
<dbReference type="InterPro" id="IPR036236">
    <property type="entry name" value="Znf_C2H2_sf"/>
</dbReference>
<dbReference type="SUPFAM" id="SSF57667">
    <property type="entry name" value="beta-beta-alpha zinc fingers"/>
    <property type="match status" value="1"/>
</dbReference>
<keyword evidence="5" id="KW-0539">Nucleus</keyword>
<evidence type="ECO:0000256" key="3">
    <source>
        <dbReference type="ARBA" id="ARBA00023015"/>
    </source>
</evidence>
<dbReference type="PANTHER" id="PTHR47660">
    <property type="entry name" value="TRANSCRIPTION FACTOR WITH C2H2 AND ZN(2)-CYS(6) DNA BINDING DOMAIN (EUROFUNG)-RELATED-RELATED"/>
    <property type="match status" value="1"/>
</dbReference>
<feature type="compositionally biased region" description="Basic residues" evidence="7">
    <location>
        <begin position="253"/>
        <end position="263"/>
    </location>
</feature>
<sequence length="768" mass="86173">MSIQSTSNLHTPNIPRNSPASMLPSTTNMSMPMASGASSSLGVGKDFCCTRCPKRFSRSENLRRHVATHDVGKYRCVVCDKHFTRSDLLKRHRKNHDRSSTQLNYSKPQPQLTTFEAEGSLDRSPPEHFSDPSSQKTLPRSFDTESSRPAFVGPGLIEDEIHDSNQMQQHHVEMPFDTFMTNEDISGLNLGAFDGDIGWTLDFAYSHPFMDSFTADLLTPSSTGNVEFGDSESSNVVSDEAGEWPDRMSRPTSPKRRKSEKAHHVPRNWLATIAEAQLEMARRRISDVALSSVDVETRNGVLEFLSLPSSPYSGDRDLEMFPSVEVLDYFLLLYFRHIHERFPVIHLPTLQLTRISPFLLMALLLAGSSHSKANDGWFTRVFYDHFRVALMRKIEADSRFLRSVDNIFALLLVCLAGTWSGGREAYEFAEGFRGVLVTTSRRCRLLDGRPITLENETRDGCSVLDQIWYSWIEAEKRKRLGMAIYLYDCQYPGLFNNQPYISKAETANSIFPCSRIYWEASTSISWKMLIGPANMPPSTFYIHALNGCLLPPGVVSVHNLDEFSKTILLYACHTHIFEWRQAISMLIPNGSANAYGSFSNSIGPGLEERKGWLLANLKNWHTFHYSPSLEPAAALLYHLGFVTIEVSLSDLHLAAGRTGNRAEGAVAEQSLRLWANGESAGSTMSHVHQGFEITHAALQSGAMNSSFEIIMSLFTGGLVCWAYSKFHRAGPHEECIEHVRKAAKTLRELASWRISSLFGVILNEFESA</sequence>
<evidence type="ECO:0000256" key="2">
    <source>
        <dbReference type="ARBA" id="ARBA00022833"/>
    </source>
</evidence>
<comment type="caution">
    <text evidence="9">The sequence shown here is derived from an EMBL/GenBank/DDBJ whole genome shotgun (WGS) entry which is preliminary data.</text>
</comment>
<feature type="region of interest" description="Disordered" evidence="7">
    <location>
        <begin position="90"/>
        <end position="147"/>
    </location>
</feature>
<evidence type="ECO:0000259" key="8">
    <source>
        <dbReference type="PROSITE" id="PS50157"/>
    </source>
</evidence>
<feature type="compositionally biased region" description="Polar residues" evidence="7">
    <location>
        <begin position="226"/>
        <end position="237"/>
    </location>
</feature>
<feature type="domain" description="C2H2-type" evidence="8">
    <location>
        <begin position="74"/>
        <end position="101"/>
    </location>
</feature>
<keyword evidence="6" id="KW-0863">Zinc-finger</keyword>
<keyword evidence="4" id="KW-0804">Transcription</keyword>
<dbReference type="Gene3D" id="3.30.160.60">
    <property type="entry name" value="Classic Zinc Finger"/>
    <property type="match status" value="2"/>
</dbReference>
<dbReference type="Proteomes" id="UP000664132">
    <property type="component" value="Unassembled WGS sequence"/>
</dbReference>
<dbReference type="GO" id="GO:0006351">
    <property type="term" value="P:DNA-templated transcription"/>
    <property type="evidence" value="ECO:0007669"/>
    <property type="project" value="InterPro"/>
</dbReference>
<evidence type="ECO:0000256" key="7">
    <source>
        <dbReference type="SAM" id="MobiDB-lite"/>
    </source>
</evidence>
<dbReference type="Pfam" id="PF13894">
    <property type="entry name" value="zf-C2H2_4"/>
    <property type="match status" value="1"/>
</dbReference>
<feature type="region of interest" description="Disordered" evidence="7">
    <location>
        <begin position="1"/>
        <end position="41"/>
    </location>
</feature>
<accession>A0A8H7WED9</accession>
<evidence type="ECO:0000313" key="9">
    <source>
        <dbReference type="EMBL" id="KAG4423271.1"/>
    </source>
</evidence>
<dbReference type="GO" id="GO:0008270">
    <property type="term" value="F:zinc ion binding"/>
    <property type="evidence" value="ECO:0007669"/>
    <property type="project" value="UniProtKB-KW"/>
</dbReference>
<evidence type="ECO:0000256" key="1">
    <source>
        <dbReference type="ARBA" id="ARBA00022723"/>
    </source>
</evidence>
<feature type="compositionally biased region" description="Polar residues" evidence="7">
    <location>
        <begin position="1"/>
        <end position="28"/>
    </location>
</feature>
<feature type="compositionally biased region" description="Low complexity" evidence="7">
    <location>
        <begin position="29"/>
        <end position="40"/>
    </location>
</feature>
<dbReference type="EMBL" id="JAFJYH010000037">
    <property type="protein sequence ID" value="KAG4423271.1"/>
    <property type="molecule type" value="Genomic_DNA"/>
</dbReference>
<evidence type="ECO:0000256" key="5">
    <source>
        <dbReference type="ARBA" id="ARBA00023242"/>
    </source>
</evidence>
<dbReference type="InterPro" id="IPR007219">
    <property type="entry name" value="XnlR_reg_dom"/>
</dbReference>
<name>A0A8H7WED9_9HELO</name>
<organism evidence="9 10">
    <name type="scientific">Cadophora malorum</name>
    <dbReference type="NCBI Taxonomy" id="108018"/>
    <lineage>
        <taxon>Eukaryota</taxon>
        <taxon>Fungi</taxon>
        <taxon>Dikarya</taxon>
        <taxon>Ascomycota</taxon>
        <taxon>Pezizomycotina</taxon>
        <taxon>Leotiomycetes</taxon>
        <taxon>Helotiales</taxon>
        <taxon>Ploettnerulaceae</taxon>
        <taxon>Cadophora</taxon>
    </lineage>
</organism>